<reference evidence="2" key="1">
    <citation type="submission" date="2022-08" db="EMBL/GenBank/DDBJ databases">
        <title>Genome sequencing of akame (Lates japonicus).</title>
        <authorList>
            <person name="Hashiguchi Y."/>
            <person name="Takahashi H."/>
        </authorList>
    </citation>
    <scope>NUCLEOTIDE SEQUENCE</scope>
    <source>
        <strain evidence="2">Kochi</strain>
    </source>
</reference>
<proteinExistence type="predicted"/>
<protein>
    <submittedName>
        <fullName evidence="2">Tight junction protein ZO-1 isoform X1</fullName>
    </submittedName>
</protein>
<evidence type="ECO:0000256" key="1">
    <source>
        <dbReference type="SAM" id="MobiDB-lite"/>
    </source>
</evidence>
<comment type="caution">
    <text evidence="2">The sequence shown here is derived from an EMBL/GenBank/DDBJ whole genome shotgun (WGS) entry which is preliminary data.</text>
</comment>
<organism evidence="2 3">
    <name type="scientific">Lates japonicus</name>
    <name type="common">Japanese lates</name>
    <dbReference type="NCBI Taxonomy" id="270547"/>
    <lineage>
        <taxon>Eukaryota</taxon>
        <taxon>Metazoa</taxon>
        <taxon>Chordata</taxon>
        <taxon>Craniata</taxon>
        <taxon>Vertebrata</taxon>
        <taxon>Euteleostomi</taxon>
        <taxon>Actinopterygii</taxon>
        <taxon>Neopterygii</taxon>
        <taxon>Teleostei</taxon>
        <taxon>Neoteleostei</taxon>
        <taxon>Acanthomorphata</taxon>
        <taxon>Carangaria</taxon>
        <taxon>Carangaria incertae sedis</taxon>
        <taxon>Centropomidae</taxon>
        <taxon>Lates</taxon>
    </lineage>
</organism>
<dbReference type="Proteomes" id="UP001279410">
    <property type="component" value="Unassembled WGS sequence"/>
</dbReference>
<name>A0AAD3M4G3_LATJO</name>
<gene>
    <name evidence="2" type="ORF">AKAME5_000160300</name>
</gene>
<sequence>MWTFANIIREEAVLFLLDLPRGEVSWLILAQKKKDELNSYPAAAHLPQNTTRGDRADSEIPRIAKFQEEFMEEQGRPVSPAVQTKFPAYEGGAEEGQARSADITLTPWTGLNHAQWYPIGWCFSTQTPSRRQEHERTRPAPSPGRARKLSRSKALKLRKNKSPPLSPVDGAAEITWTSMTHQACPTCRRQAVSIPCTAPIAATPPTTRDTDTEGGAHTPPGAGPKH</sequence>
<dbReference type="EMBL" id="BRZM01000003">
    <property type="protein sequence ID" value="GLD47422.1"/>
    <property type="molecule type" value="Genomic_DNA"/>
</dbReference>
<dbReference type="AlphaFoldDB" id="A0AAD3M4G3"/>
<evidence type="ECO:0000313" key="2">
    <source>
        <dbReference type="EMBL" id="GLD47422.1"/>
    </source>
</evidence>
<feature type="compositionally biased region" description="Low complexity" evidence="1">
    <location>
        <begin position="198"/>
        <end position="207"/>
    </location>
</feature>
<feature type="region of interest" description="Disordered" evidence="1">
    <location>
        <begin position="198"/>
        <end position="226"/>
    </location>
</feature>
<accession>A0AAD3M4G3</accession>
<feature type="compositionally biased region" description="Basic residues" evidence="1">
    <location>
        <begin position="145"/>
        <end position="161"/>
    </location>
</feature>
<evidence type="ECO:0000313" key="3">
    <source>
        <dbReference type="Proteomes" id="UP001279410"/>
    </source>
</evidence>
<feature type="region of interest" description="Disordered" evidence="1">
    <location>
        <begin position="128"/>
        <end position="169"/>
    </location>
</feature>
<keyword evidence="3" id="KW-1185">Reference proteome</keyword>